<reference evidence="3 4" key="1">
    <citation type="submission" date="2019-01" db="EMBL/GenBank/DDBJ databases">
        <title>Draft genome sequence of Dictyobacter sp. Uno17.</title>
        <authorList>
            <person name="Wang C.M."/>
            <person name="Zheng Y."/>
            <person name="Sakai Y."/>
            <person name="Abe K."/>
            <person name="Yokota A."/>
            <person name="Yabe S."/>
        </authorList>
    </citation>
    <scope>NUCLEOTIDE SEQUENCE [LARGE SCALE GENOMIC DNA]</scope>
    <source>
        <strain evidence="3 4">Uno17</strain>
    </source>
</reference>
<sequence length="292" mass="34278">MPLQQRHAVIEQSSQEEASPSVRQLCQSLQVNRAWWYVCQKRPQQKEEEIALRDAIEHIILEFPGYGYRRVTHALSREGWCVNHKHVLRVMQEESLLCHLKRHFVTTTDSHHGYGVYENLVKNMCIEEPNRVWVADITYIRLQRCFVYLASLLDSFSRVCVGWSLSRCIDTRLTLDALERALVQRQVQPHWIHHSDRGVQYASSAYVQRLLQVGASVSMASKGNPYENAQAESFFKTLKREEVYLKAYEGFEDVQDNLQRFIEEVYNAKRLHSSLGYVPPLEFETAWQRHRL</sequence>
<proteinExistence type="predicted"/>
<dbReference type="InterPro" id="IPR012337">
    <property type="entry name" value="RNaseH-like_sf"/>
</dbReference>
<dbReference type="InterPro" id="IPR001584">
    <property type="entry name" value="Integrase_cat-core"/>
</dbReference>
<evidence type="ECO:0000313" key="4">
    <source>
        <dbReference type="Proteomes" id="UP000322530"/>
    </source>
</evidence>
<dbReference type="InterPro" id="IPR025948">
    <property type="entry name" value="HTH-like_dom"/>
</dbReference>
<evidence type="ECO:0000259" key="2">
    <source>
        <dbReference type="PROSITE" id="PS50994"/>
    </source>
</evidence>
<dbReference type="Pfam" id="PF13276">
    <property type="entry name" value="HTH_21"/>
    <property type="match status" value="1"/>
</dbReference>
<dbReference type="InterPro" id="IPR036397">
    <property type="entry name" value="RNaseH_sf"/>
</dbReference>
<dbReference type="Pfam" id="PF13333">
    <property type="entry name" value="rve_2"/>
    <property type="match status" value="1"/>
</dbReference>
<dbReference type="OrthoDB" id="164322at2"/>
<dbReference type="PANTHER" id="PTHR46889">
    <property type="entry name" value="TRANSPOSASE INSF FOR INSERTION SEQUENCE IS3B-RELATED"/>
    <property type="match status" value="1"/>
</dbReference>
<dbReference type="PANTHER" id="PTHR46889:SF7">
    <property type="entry name" value="TRANSPOSASE FOR INSERTION SEQUENCE ELEMENT IS904"/>
    <property type="match status" value="1"/>
</dbReference>
<evidence type="ECO:0000313" key="3">
    <source>
        <dbReference type="EMBL" id="GCF11197.1"/>
    </source>
</evidence>
<dbReference type="AlphaFoldDB" id="A0A5A5TIG8"/>
<dbReference type="GO" id="GO:0003676">
    <property type="term" value="F:nucleic acid binding"/>
    <property type="evidence" value="ECO:0007669"/>
    <property type="project" value="InterPro"/>
</dbReference>
<keyword evidence="4" id="KW-1185">Reference proteome</keyword>
<comment type="function">
    <text evidence="1">Involved in the transposition of the insertion sequence.</text>
</comment>
<dbReference type="GO" id="GO:0015074">
    <property type="term" value="P:DNA integration"/>
    <property type="evidence" value="ECO:0007669"/>
    <property type="project" value="InterPro"/>
</dbReference>
<protein>
    <submittedName>
        <fullName evidence="3">Transposase</fullName>
    </submittedName>
</protein>
<feature type="domain" description="Integrase catalytic" evidence="2">
    <location>
        <begin position="125"/>
        <end position="287"/>
    </location>
</feature>
<dbReference type="InterPro" id="IPR048020">
    <property type="entry name" value="Transpos_IS3"/>
</dbReference>
<accession>A0A5A5TIG8</accession>
<gene>
    <name evidence="3" type="ORF">KDI_47610</name>
</gene>
<dbReference type="PROSITE" id="PS50994">
    <property type="entry name" value="INTEGRASE"/>
    <property type="match status" value="1"/>
</dbReference>
<dbReference type="Proteomes" id="UP000322530">
    <property type="component" value="Unassembled WGS sequence"/>
</dbReference>
<name>A0A5A5TIG8_9CHLR</name>
<dbReference type="NCBIfam" id="NF033516">
    <property type="entry name" value="transpos_IS3"/>
    <property type="match status" value="1"/>
</dbReference>
<dbReference type="InterPro" id="IPR050900">
    <property type="entry name" value="Transposase_IS3/IS150/IS904"/>
</dbReference>
<comment type="caution">
    <text evidence="3">The sequence shown here is derived from an EMBL/GenBank/DDBJ whole genome shotgun (WGS) entry which is preliminary data.</text>
</comment>
<dbReference type="EMBL" id="BIXY01000098">
    <property type="protein sequence ID" value="GCF11197.1"/>
    <property type="molecule type" value="Genomic_DNA"/>
</dbReference>
<organism evidence="3 4">
    <name type="scientific">Dictyobacter arantiisoli</name>
    <dbReference type="NCBI Taxonomy" id="2014874"/>
    <lineage>
        <taxon>Bacteria</taxon>
        <taxon>Bacillati</taxon>
        <taxon>Chloroflexota</taxon>
        <taxon>Ktedonobacteria</taxon>
        <taxon>Ktedonobacterales</taxon>
        <taxon>Dictyobacteraceae</taxon>
        <taxon>Dictyobacter</taxon>
    </lineage>
</organism>
<evidence type="ECO:0000256" key="1">
    <source>
        <dbReference type="ARBA" id="ARBA00002286"/>
    </source>
</evidence>
<dbReference type="SUPFAM" id="SSF53098">
    <property type="entry name" value="Ribonuclease H-like"/>
    <property type="match status" value="1"/>
</dbReference>
<dbReference type="Pfam" id="PF00665">
    <property type="entry name" value="rve"/>
    <property type="match status" value="1"/>
</dbReference>
<dbReference type="RefSeq" id="WP_149404038.1">
    <property type="nucleotide sequence ID" value="NZ_BIXY01000098.1"/>
</dbReference>
<dbReference type="Gene3D" id="3.30.420.10">
    <property type="entry name" value="Ribonuclease H-like superfamily/Ribonuclease H"/>
    <property type="match status" value="1"/>
</dbReference>